<feature type="compositionally biased region" description="Low complexity" evidence="1">
    <location>
        <begin position="43"/>
        <end position="59"/>
    </location>
</feature>
<dbReference type="RefSeq" id="WP_183440339.1">
    <property type="nucleotide sequence ID" value="NZ_JACHXD010000003.1"/>
</dbReference>
<feature type="region of interest" description="Disordered" evidence="1">
    <location>
        <begin position="1"/>
        <end position="22"/>
    </location>
</feature>
<dbReference type="EMBL" id="JACHXD010000003">
    <property type="protein sequence ID" value="MBB3118422.1"/>
    <property type="molecule type" value="Genomic_DNA"/>
</dbReference>
<keyword evidence="3" id="KW-1185">Reference proteome</keyword>
<proteinExistence type="predicted"/>
<reference evidence="2 3" key="1">
    <citation type="submission" date="2020-08" db="EMBL/GenBank/DDBJ databases">
        <title>Genomic Encyclopedia of Type Strains, Phase III (KMG-III): the genomes of soil and plant-associated and newly described type strains.</title>
        <authorList>
            <person name="Whitman W."/>
        </authorList>
    </citation>
    <scope>NUCLEOTIDE SEQUENCE [LARGE SCALE GENOMIC DNA]</scope>
    <source>
        <strain evidence="2 3">CECT 8897</strain>
    </source>
</reference>
<evidence type="ECO:0000313" key="2">
    <source>
        <dbReference type="EMBL" id="MBB3118422.1"/>
    </source>
</evidence>
<feature type="region of interest" description="Disordered" evidence="1">
    <location>
        <begin position="101"/>
        <end position="197"/>
    </location>
</feature>
<evidence type="ECO:0000313" key="3">
    <source>
        <dbReference type="Proteomes" id="UP000541535"/>
    </source>
</evidence>
<sequence length="314" mass="32848">MKADKDQLDQQELERKLTALPQPAPSAALDAAILAAVQADLAATSTPAHRATPAANDAPATPPAARPPARKRWTRWQLPLGLAASFILSLSVVLKLQEHETQTTAPQPLAAPAPAPTSANMESTAPAAHDAQADNAREKRAAVQAARPGSFATPAPAIPAPIKPTPVTPVPAAPAPAAAPTQAAPNDIERTAPPPSADAVATREFQRAPQAAPEFKLAPPAALAPPPPPAPSFGAPPPAVSGAIAERRVQITGSRIISPQQDAVSPETWLAAIDEMLKAGLRRDALEEWPRFRQAYPNYPVPQELLERLQVPKD</sequence>
<accession>A0A7W5B8C5</accession>
<name>A0A7W5B8C5_9BURK</name>
<feature type="compositionally biased region" description="Basic and acidic residues" evidence="1">
    <location>
        <begin position="131"/>
        <end position="141"/>
    </location>
</feature>
<feature type="compositionally biased region" description="Basic and acidic residues" evidence="1">
    <location>
        <begin position="1"/>
        <end position="17"/>
    </location>
</feature>
<dbReference type="Proteomes" id="UP000541535">
    <property type="component" value="Unassembled WGS sequence"/>
</dbReference>
<feature type="compositionally biased region" description="Low complexity" evidence="1">
    <location>
        <begin position="175"/>
        <end position="185"/>
    </location>
</feature>
<gene>
    <name evidence="2" type="ORF">FHS03_001453</name>
</gene>
<comment type="caution">
    <text evidence="2">The sequence shown here is derived from an EMBL/GenBank/DDBJ whole genome shotgun (WGS) entry which is preliminary data.</text>
</comment>
<protein>
    <submittedName>
        <fullName evidence="2">Uncharacterized protein</fullName>
    </submittedName>
</protein>
<evidence type="ECO:0000256" key="1">
    <source>
        <dbReference type="SAM" id="MobiDB-lite"/>
    </source>
</evidence>
<dbReference type="AlphaFoldDB" id="A0A7W5B8C5"/>
<organism evidence="2 3">
    <name type="scientific">Pseudoduganella violacea</name>
    <dbReference type="NCBI Taxonomy" id="1715466"/>
    <lineage>
        <taxon>Bacteria</taxon>
        <taxon>Pseudomonadati</taxon>
        <taxon>Pseudomonadota</taxon>
        <taxon>Betaproteobacteria</taxon>
        <taxon>Burkholderiales</taxon>
        <taxon>Oxalobacteraceae</taxon>
        <taxon>Telluria group</taxon>
        <taxon>Pseudoduganella</taxon>
    </lineage>
</organism>
<feature type="region of interest" description="Disordered" evidence="1">
    <location>
        <begin position="43"/>
        <end position="70"/>
    </location>
</feature>
<feature type="compositionally biased region" description="Pro residues" evidence="1">
    <location>
        <begin position="156"/>
        <end position="174"/>
    </location>
</feature>